<keyword evidence="3" id="KW-0472">Membrane</keyword>
<evidence type="ECO:0000259" key="5">
    <source>
        <dbReference type="Pfam" id="PF00263"/>
    </source>
</evidence>
<keyword evidence="3" id="KW-0811">Translocation</keyword>
<evidence type="ECO:0000256" key="3">
    <source>
        <dbReference type="HAMAP-Rule" id="MF_02219"/>
    </source>
</evidence>
<reference evidence="8 9" key="1">
    <citation type="submission" date="2024-05" db="EMBL/GenBank/DDBJ databases">
        <authorList>
            <person name="De Oliveira J.P."/>
            <person name="Noriler S.A."/>
            <person name="De Oliveira A.G."/>
            <person name="Sipoli D.S."/>
        </authorList>
    </citation>
    <scope>NUCLEOTIDE SEQUENCE [LARGE SCALE GENOMIC DNA]</scope>
    <source>
        <strain evidence="8 9">LABIM186</strain>
    </source>
</reference>
<keyword evidence="9" id="KW-1185">Reference proteome</keyword>
<dbReference type="InterPro" id="IPR003522">
    <property type="entry name" value="T3SS_OM_pore_YscC"/>
</dbReference>
<evidence type="ECO:0000313" key="9">
    <source>
        <dbReference type="Proteomes" id="UP001438292"/>
    </source>
</evidence>
<dbReference type="NCBIfam" id="TIGR02516">
    <property type="entry name" value="type_III_yscC"/>
    <property type="match status" value="1"/>
</dbReference>
<comment type="subunit">
    <text evidence="3">The core secretion machinery of the T3SS is composed of approximately 20 different proteins, including cytoplasmic components, a base, an export apparatus and a needle. This subunit is part of the base, which anchors the injectisome in the bacterial cell envelope. Forms a stable homooligomeric complex.</text>
</comment>
<keyword evidence="3" id="KW-0998">Cell outer membrane</keyword>
<dbReference type="PANTHER" id="PTHR30332">
    <property type="entry name" value="PROBABLE GENERAL SECRETION PATHWAY PROTEIN D"/>
    <property type="match status" value="1"/>
</dbReference>
<evidence type="ECO:0000256" key="2">
    <source>
        <dbReference type="ARBA" id="ARBA00022729"/>
    </source>
</evidence>
<dbReference type="Gene3D" id="3.30.1370.120">
    <property type="match status" value="2"/>
</dbReference>
<dbReference type="Proteomes" id="UP001438292">
    <property type="component" value="Unassembled WGS sequence"/>
</dbReference>
<feature type="domain" description="Type II/III secretion system secretin-like" evidence="5">
    <location>
        <begin position="373"/>
        <end position="530"/>
    </location>
</feature>
<dbReference type="InterPro" id="IPR005644">
    <property type="entry name" value="NolW-like"/>
</dbReference>
<keyword evidence="3" id="KW-0653">Protein transport</keyword>
<comment type="function">
    <text evidence="3">Component of the type III secretion system (T3SS), also called injectisome, which is used to inject bacterial effector proteins into eukaryotic host cells. Forms a ring-shaped multimeric structure with an apparent central pore in the outer membrane.</text>
</comment>
<name>A0ABV0H9Q1_9NEIS</name>
<dbReference type="EMBL" id="JBDQQU010000144">
    <property type="protein sequence ID" value="MEO3956657.1"/>
    <property type="molecule type" value="Genomic_DNA"/>
</dbReference>
<comment type="subcellular location">
    <subcellularLocation>
        <location evidence="1 3 4">Cell outer membrane</location>
    </subcellularLocation>
</comment>
<dbReference type="Gene3D" id="3.55.50.30">
    <property type="match status" value="1"/>
</dbReference>
<dbReference type="Pfam" id="PF03958">
    <property type="entry name" value="Secretin_N"/>
    <property type="match status" value="1"/>
</dbReference>
<feature type="signal peptide" evidence="3">
    <location>
        <begin position="1"/>
        <end position="24"/>
    </location>
</feature>
<dbReference type="InterPro" id="IPR038591">
    <property type="entry name" value="NolW-like_sf"/>
</dbReference>
<comment type="caution">
    <text evidence="8">The sequence shown here is derived from an EMBL/GenBank/DDBJ whole genome shotgun (WGS) entry which is preliminary data.</text>
</comment>
<feature type="domain" description="NolW-like" evidence="6">
    <location>
        <begin position="259"/>
        <end position="317"/>
    </location>
</feature>
<dbReference type="PRINTS" id="PR01337">
    <property type="entry name" value="TYPE3OMGPROT"/>
</dbReference>
<dbReference type="PANTHER" id="PTHR30332:SF5">
    <property type="entry name" value="SPI-1 TYPE 3 SECRETION SYSTEM SECRETIN"/>
    <property type="match status" value="1"/>
</dbReference>
<feature type="chain" id="PRO_5044915606" description="Type 3 secretion system secretin" evidence="3">
    <location>
        <begin position="25"/>
        <end position="568"/>
    </location>
</feature>
<dbReference type="InterPro" id="IPR050810">
    <property type="entry name" value="Bact_Secretion_Sys_Channel"/>
</dbReference>
<keyword evidence="3 4" id="KW-0813">Transport</keyword>
<dbReference type="Pfam" id="PF00263">
    <property type="entry name" value="Secretin"/>
    <property type="match status" value="1"/>
</dbReference>
<dbReference type="RefSeq" id="WP_346196450.1">
    <property type="nucleotide sequence ID" value="NZ_JBDJHV010000104.1"/>
</dbReference>
<evidence type="ECO:0000256" key="4">
    <source>
        <dbReference type="RuleBase" id="RU004004"/>
    </source>
</evidence>
<dbReference type="Pfam" id="PF21304">
    <property type="entry name" value="T3S_SPI-1_N0"/>
    <property type="match status" value="1"/>
</dbReference>
<dbReference type="InterPro" id="IPR049034">
    <property type="entry name" value="T3S_SPI-1_N0"/>
</dbReference>
<accession>A0ABV0H9Q1</accession>
<dbReference type="HAMAP" id="MF_02219">
    <property type="entry name" value="Type_III_secretin"/>
    <property type="match status" value="1"/>
</dbReference>
<evidence type="ECO:0000259" key="7">
    <source>
        <dbReference type="Pfam" id="PF21304"/>
    </source>
</evidence>
<dbReference type="InterPro" id="IPR004846">
    <property type="entry name" value="T2SS/T3SS_dom"/>
</dbReference>
<gene>
    <name evidence="3 8" type="primary">sctC</name>
    <name evidence="8" type="ORF">ABH309_19650</name>
</gene>
<organism evidence="8 9">
    <name type="scientific">Chromobacterium piscinae</name>
    <dbReference type="NCBI Taxonomy" id="686831"/>
    <lineage>
        <taxon>Bacteria</taxon>
        <taxon>Pseudomonadati</taxon>
        <taxon>Pseudomonadota</taxon>
        <taxon>Betaproteobacteria</taxon>
        <taxon>Neisseriales</taxon>
        <taxon>Chromobacteriaceae</taxon>
        <taxon>Chromobacterium</taxon>
    </lineage>
</organism>
<feature type="domain" description="SPI-1 type 3 secretion system secretin N0" evidence="7">
    <location>
        <begin position="40"/>
        <end position="108"/>
    </location>
</feature>
<comment type="similarity">
    <text evidence="3">Belongs to the bacterial secretin family. T3SS SctC subfamily.</text>
</comment>
<evidence type="ECO:0000259" key="6">
    <source>
        <dbReference type="Pfam" id="PF03958"/>
    </source>
</evidence>
<keyword evidence="2 3" id="KW-0732">Signal</keyword>
<protein>
    <recommendedName>
        <fullName evidence="3">Type 3 secretion system secretin</fullName>
        <shortName evidence="3">T3SS secretin</shortName>
    </recommendedName>
</protein>
<evidence type="ECO:0000256" key="1">
    <source>
        <dbReference type="ARBA" id="ARBA00004442"/>
    </source>
</evidence>
<proteinExistence type="inferred from homology"/>
<sequence precursor="true">MKLQNIIIYFLCAYALFISSVALAEPTPPPPLSNGSDASYVAKQDNLRTFFDALSAQLKKPIVVSKQATRKQISGHFDFSQPQKLLERITQQLGLIWYHDGQSVFVYDAAEVRGAVVPSRNASLDVVIRFLRNAGLYDKRYPLRGNDRSGVFYISGPPVYVELVQTAAKFMNEKTDSIALGNLKIGVIALHNTFVSDRYYQLRDQKHTIPGIATVIDQLLKSEGRAVEMVTMDETNANANKPSPPVMPNLEAPTTRPTLPYQAPNTLVEALSKVRDAPSGAIRVVANPNTNSLLVKGTPEQVEFIQTLVTALDVAKRHIELSLWIIDLQKDDLDHLGVKWEGSAKFSTKLGISLNGGSLSTLEGSSFLVSVLALRNANKANIVSRPIVLTQENVPAFFDNNRTFYAELIGERAVEMQQVTYGTLINVVPRVTGDGQIEMALDIEDGNEVPNSTGNTSAIPKVGRTRISTVARVPKGKSLLIGGYTRDDTSEQEGRVPGLSDLPLIGGMFRYRQQRQAKLARVFLIEPRTIEGPLQPDASDLATSFITPSAEDDEIAHMRKLLDTPRGY</sequence>
<evidence type="ECO:0000313" key="8">
    <source>
        <dbReference type="EMBL" id="MEO3956657.1"/>
    </source>
</evidence>